<keyword evidence="4" id="KW-1185">Reference proteome</keyword>
<sequence>MALSELTGLTNQDFALIGTGIGAVLATFITTWRGLRRKTPVPPIPPIAQRHPEDALAAEIAALRSDHARTATQLAQQLDEIERRNGGLRDLLIEIRAKM</sequence>
<dbReference type="RefSeq" id="WP_138866008.1">
    <property type="nucleotide sequence ID" value="NZ_VCPC01000010.1"/>
</dbReference>
<name>A0ABY2WXV8_9RHOB</name>
<feature type="transmembrane region" description="Helical" evidence="2">
    <location>
        <begin position="14"/>
        <end position="32"/>
    </location>
</feature>
<dbReference type="Proteomes" id="UP001191082">
    <property type="component" value="Unassembled WGS sequence"/>
</dbReference>
<feature type="coiled-coil region" evidence="1">
    <location>
        <begin position="64"/>
        <end position="91"/>
    </location>
</feature>
<keyword evidence="2" id="KW-0812">Transmembrane</keyword>
<evidence type="ECO:0000256" key="2">
    <source>
        <dbReference type="SAM" id="Phobius"/>
    </source>
</evidence>
<evidence type="ECO:0000256" key="1">
    <source>
        <dbReference type="SAM" id="Coils"/>
    </source>
</evidence>
<organism evidence="3 4">
    <name type="scientific">Arenibacterium halophilum</name>
    <dbReference type="NCBI Taxonomy" id="2583821"/>
    <lineage>
        <taxon>Bacteria</taxon>
        <taxon>Pseudomonadati</taxon>
        <taxon>Pseudomonadota</taxon>
        <taxon>Alphaproteobacteria</taxon>
        <taxon>Rhodobacterales</taxon>
        <taxon>Paracoccaceae</taxon>
        <taxon>Arenibacterium</taxon>
    </lineage>
</organism>
<keyword evidence="2" id="KW-1133">Transmembrane helix</keyword>
<protein>
    <submittedName>
        <fullName evidence="3">Uncharacterized protein</fullName>
    </submittedName>
</protein>
<accession>A0ABY2WXV8</accession>
<keyword evidence="2" id="KW-0472">Membrane</keyword>
<evidence type="ECO:0000313" key="3">
    <source>
        <dbReference type="EMBL" id="TMV07324.1"/>
    </source>
</evidence>
<keyword evidence="1" id="KW-0175">Coiled coil</keyword>
<gene>
    <name evidence="3" type="ORF">FGK64_21985</name>
</gene>
<evidence type="ECO:0000313" key="4">
    <source>
        <dbReference type="Proteomes" id="UP001191082"/>
    </source>
</evidence>
<proteinExistence type="predicted"/>
<dbReference type="EMBL" id="VCPC01000010">
    <property type="protein sequence ID" value="TMV07324.1"/>
    <property type="molecule type" value="Genomic_DNA"/>
</dbReference>
<reference evidence="3 4" key="1">
    <citation type="submission" date="2019-05" db="EMBL/GenBank/DDBJ databases">
        <title>Marivita sp. nov. isolated from sea sediment.</title>
        <authorList>
            <person name="Kim W."/>
        </authorList>
    </citation>
    <scope>NUCLEOTIDE SEQUENCE [LARGE SCALE GENOMIC DNA]</scope>
    <source>
        <strain evidence="3 4">CAU 1492</strain>
    </source>
</reference>
<comment type="caution">
    <text evidence="3">The sequence shown here is derived from an EMBL/GenBank/DDBJ whole genome shotgun (WGS) entry which is preliminary data.</text>
</comment>